<proteinExistence type="predicted"/>
<evidence type="ECO:0000313" key="1">
    <source>
        <dbReference type="EMBL" id="QOY53999.1"/>
    </source>
</evidence>
<organism evidence="1 2">
    <name type="scientific">Candidatus Sulfurimonas marisnigri</name>
    <dbReference type="NCBI Taxonomy" id="2740405"/>
    <lineage>
        <taxon>Bacteria</taxon>
        <taxon>Pseudomonadati</taxon>
        <taxon>Campylobacterota</taxon>
        <taxon>Epsilonproteobacteria</taxon>
        <taxon>Campylobacterales</taxon>
        <taxon>Sulfurimonadaceae</taxon>
        <taxon>Sulfurimonas</taxon>
    </lineage>
</organism>
<keyword evidence="2" id="KW-1185">Reference proteome</keyword>
<dbReference type="RefSeq" id="WP_194365938.1">
    <property type="nucleotide sequence ID" value="NZ_CP054493.1"/>
</dbReference>
<protein>
    <submittedName>
        <fullName evidence="1">Uncharacterized protein</fullName>
    </submittedName>
</protein>
<dbReference type="KEGG" id="smas:HUE87_08850"/>
<dbReference type="AlphaFoldDB" id="A0A7S7RPW8"/>
<dbReference type="Proteomes" id="UP000593836">
    <property type="component" value="Chromosome"/>
</dbReference>
<sequence length="288" mass="33071">MLNTIKNFLILISFLSVLVIAEDRHYPPKYPWHLADIWWEAKQKTLNFNNLSIDFEIIGEVDDKVRLYIAPMGLGKLNGTNFYGGIQTNAGGYETKESKSHVQIGKGGIFSRWSKDNTPLSLDYAQGDLTTYYESAGYEGNFVSVRKKIIWNEGKYTYIINKLRTVENNNTAYTWFGAFVFDHKKQIKHYIGSLKFKGKEFAYGVKHAAFLEVYGGNKSRIPQIAVIFDIPKINNKYLKIKKTTIYYPDNGSKSKNTSRFAYSQYGKNKIIIITIPSGLNDKKKKEVY</sequence>
<name>A0A7S7RPW8_9BACT</name>
<dbReference type="EMBL" id="CP054493">
    <property type="protein sequence ID" value="QOY53999.1"/>
    <property type="molecule type" value="Genomic_DNA"/>
</dbReference>
<evidence type="ECO:0000313" key="2">
    <source>
        <dbReference type="Proteomes" id="UP000593836"/>
    </source>
</evidence>
<reference evidence="1 2" key="1">
    <citation type="submission" date="2020-05" db="EMBL/GenBank/DDBJ databases">
        <title>Sulfurimonas marisnigri, sp. nov., and Sulfurimonas baltica, sp. nov., manganese oxide reducing chemolithoautotrophs of the class Epsilonproteobacteria isolated from the pelagic redoxclines of the Black and Baltic Seas and emended description of the genus Sulfurimonas.</title>
        <authorList>
            <person name="Henkel J.V."/>
            <person name="Laudan C."/>
            <person name="Werner J."/>
            <person name="Neu T."/>
            <person name="Plewe S."/>
            <person name="Sproer C."/>
            <person name="Bunk B."/>
            <person name="Schulz-Vogt H.N."/>
        </authorList>
    </citation>
    <scope>NUCLEOTIDE SEQUENCE [LARGE SCALE GENOMIC DNA]</scope>
    <source>
        <strain evidence="1 2">SoZ1</strain>
    </source>
</reference>
<accession>A0A7S7RPW8</accession>
<gene>
    <name evidence="1" type="ORF">HUE87_08850</name>
</gene>